<dbReference type="CDD" id="cd06127">
    <property type="entry name" value="DEDDh"/>
    <property type="match status" value="1"/>
</dbReference>
<dbReference type="PROSITE" id="PS50151">
    <property type="entry name" value="UVR"/>
    <property type="match status" value="1"/>
</dbReference>
<dbReference type="InterPro" id="IPR036876">
    <property type="entry name" value="UVR_dom_sf"/>
</dbReference>
<proteinExistence type="predicted"/>
<dbReference type="AlphaFoldDB" id="A0A381NBY2"/>
<dbReference type="PANTHER" id="PTHR30562">
    <property type="entry name" value="UVRC/OXIDOREDUCTASE"/>
    <property type="match status" value="1"/>
</dbReference>
<dbReference type="Pfam" id="PF00929">
    <property type="entry name" value="RNase_T"/>
    <property type="match status" value="1"/>
</dbReference>
<dbReference type="Pfam" id="PF02151">
    <property type="entry name" value="UVR"/>
    <property type="match status" value="1"/>
</dbReference>
<dbReference type="InterPro" id="IPR006054">
    <property type="entry name" value="DnaQ"/>
</dbReference>
<dbReference type="NCBIfam" id="TIGR00573">
    <property type="entry name" value="dnaq"/>
    <property type="match status" value="1"/>
</dbReference>
<dbReference type="NCBIfam" id="NF005907">
    <property type="entry name" value="PRK07883.1-5"/>
    <property type="match status" value="1"/>
</dbReference>
<dbReference type="InterPro" id="IPR047296">
    <property type="entry name" value="GIY-YIG_UvrC_Cho"/>
</dbReference>
<protein>
    <recommendedName>
        <fullName evidence="4">GIY-YIG domain-containing protein</fullName>
    </recommendedName>
</protein>
<dbReference type="InterPro" id="IPR000305">
    <property type="entry name" value="GIY-YIG_endonuc"/>
</dbReference>
<dbReference type="SUPFAM" id="SSF82771">
    <property type="entry name" value="GIY-YIG endonuclease"/>
    <property type="match status" value="1"/>
</dbReference>
<dbReference type="SMART" id="SM00465">
    <property type="entry name" value="GIYc"/>
    <property type="match status" value="1"/>
</dbReference>
<dbReference type="Pfam" id="PF01541">
    <property type="entry name" value="GIY-YIG"/>
    <property type="match status" value="1"/>
</dbReference>
<dbReference type="SUPFAM" id="SSF46600">
    <property type="entry name" value="C-terminal UvrC-binding domain of UvrB"/>
    <property type="match status" value="1"/>
</dbReference>
<organism evidence="3">
    <name type="scientific">marine metagenome</name>
    <dbReference type="NCBI Taxonomy" id="408172"/>
    <lineage>
        <taxon>unclassified sequences</taxon>
        <taxon>metagenomes</taxon>
        <taxon>ecological metagenomes</taxon>
    </lineage>
</organism>
<name>A0A381NBY2_9ZZZZ</name>
<dbReference type="EMBL" id="UINC01000204">
    <property type="protein sequence ID" value="SUZ51063.1"/>
    <property type="molecule type" value="Genomic_DNA"/>
</dbReference>
<evidence type="ECO:0000259" key="2">
    <source>
        <dbReference type="PROSITE" id="PS50164"/>
    </source>
</evidence>
<dbReference type="CDD" id="cd10434">
    <property type="entry name" value="GIY-YIG_UvrC_Cho"/>
    <property type="match status" value="1"/>
</dbReference>
<dbReference type="GO" id="GO:0006289">
    <property type="term" value="P:nucleotide-excision repair"/>
    <property type="evidence" value="ECO:0007669"/>
    <property type="project" value="InterPro"/>
</dbReference>
<dbReference type="GO" id="GO:0009380">
    <property type="term" value="C:excinuclease repair complex"/>
    <property type="evidence" value="ECO:0007669"/>
    <property type="project" value="TreeGrafter"/>
</dbReference>
<feature type="domain" description="UVR" evidence="1">
    <location>
        <begin position="407"/>
        <end position="442"/>
    </location>
</feature>
<dbReference type="InterPro" id="IPR013520">
    <property type="entry name" value="Ribonucl_H"/>
</dbReference>
<gene>
    <name evidence="3" type="ORF">METZ01_LOCUS3917</name>
</gene>
<evidence type="ECO:0000259" key="1">
    <source>
        <dbReference type="PROSITE" id="PS50151"/>
    </source>
</evidence>
<reference evidence="3" key="1">
    <citation type="submission" date="2018-05" db="EMBL/GenBank/DDBJ databases">
        <authorList>
            <person name="Lanie J.A."/>
            <person name="Ng W.-L."/>
            <person name="Kazmierczak K.M."/>
            <person name="Andrzejewski T.M."/>
            <person name="Davidsen T.M."/>
            <person name="Wayne K.J."/>
            <person name="Tettelin H."/>
            <person name="Glass J.I."/>
            <person name="Rusch D."/>
            <person name="Podicherti R."/>
            <person name="Tsui H.-C.T."/>
            <person name="Winkler M.E."/>
        </authorList>
    </citation>
    <scope>NUCLEOTIDE SEQUENCE</scope>
</reference>
<dbReference type="PROSITE" id="PS50164">
    <property type="entry name" value="GIY_YIG"/>
    <property type="match status" value="1"/>
</dbReference>
<dbReference type="SMART" id="SM00479">
    <property type="entry name" value="EXOIII"/>
    <property type="match status" value="1"/>
</dbReference>
<evidence type="ECO:0000313" key="3">
    <source>
        <dbReference type="EMBL" id="SUZ51063.1"/>
    </source>
</evidence>
<dbReference type="GO" id="GO:0003677">
    <property type="term" value="F:DNA binding"/>
    <property type="evidence" value="ECO:0007669"/>
    <property type="project" value="InterPro"/>
</dbReference>
<feature type="non-terminal residue" evidence="3">
    <location>
        <position position="1"/>
    </location>
</feature>
<dbReference type="InterPro" id="IPR001943">
    <property type="entry name" value="UVR_dom"/>
</dbReference>
<dbReference type="InterPro" id="IPR050066">
    <property type="entry name" value="UvrABC_protein_C"/>
</dbReference>
<sequence length="554" mass="60267">VAGPLQRSLEDLGTPLADVTFCIVDLETTGISPAECSITEIGAVKMRSGECLGTFQSLVDPGCGIPPSITVLTGITSAMLVDAPRITEVLPSFLEFLGDAVVVGHNVRFDLAFLRAALAGADRPPLSNRSIDTCGLARRLLGEEVPNCRLDTLASLLRLDHRPSHRALDDALATGDLLHLLIERAGALGVTGLDDLLLLPKMAGHPQAAKLRMTESLPRSPGVYLFRGRRGEVIYVGRATNLRARVRSYFSTDTRRKTAQMLRETTRIDHRDCTGPLEAAVVEIRLIHEHEPRFNRQGTTWRRYAYVKLSLGERFPRLSTARVLKQDGGLYIGPVTSTSAARMVIDAIQAVVPLRRCTTRPAPTPGTGPCVPAQLGLATCPCSGQIDEDGYAAIVARAVAGLTSRPDLLIDPLADRMRQLAAEERFEEAADLRDRTAALAGALGRQHRLRRLRESGRLRVRVQDHGGAEFQDGLLVHAWCGEPDGDLALRFSPAADDRPVPGEPIPRDLADELHCVAAWLDGESHRLRLEHCDGTLADPLARIPTFRAPPDPRT</sequence>
<evidence type="ECO:0008006" key="4">
    <source>
        <dbReference type="Google" id="ProtNLM"/>
    </source>
</evidence>
<dbReference type="InterPro" id="IPR012337">
    <property type="entry name" value="RNaseH-like_sf"/>
</dbReference>
<dbReference type="InterPro" id="IPR035901">
    <property type="entry name" value="GIY-YIG_endonuc_sf"/>
</dbReference>
<accession>A0A381NBY2</accession>
<dbReference type="FunFam" id="3.30.420.10:FF:000045">
    <property type="entry name" value="3'-5' exonuclease DinG"/>
    <property type="match status" value="1"/>
</dbReference>
<dbReference type="InterPro" id="IPR036397">
    <property type="entry name" value="RNaseH_sf"/>
</dbReference>
<dbReference type="Gene3D" id="3.40.1440.10">
    <property type="entry name" value="GIY-YIG endonuclease"/>
    <property type="match status" value="1"/>
</dbReference>
<dbReference type="GO" id="GO:0006260">
    <property type="term" value="P:DNA replication"/>
    <property type="evidence" value="ECO:0007669"/>
    <property type="project" value="InterPro"/>
</dbReference>
<dbReference type="SUPFAM" id="SSF53098">
    <property type="entry name" value="Ribonuclease H-like"/>
    <property type="match status" value="1"/>
</dbReference>
<feature type="domain" description="GIY-YIG" evidence="2">
    <location>
        <begin position="219"/>
        <end position="296"/>
    </location>
</feature>
<dbReference type="GO" id="GO:0003887">
    <property type="term" value="F:DNA-directed DNA polymerase activity"/>
    <property type="evidence" value="ECO:0007669"/>
    <property type="project" value="InterPro"/>
</dbReference>
<dbReference type="PANTHER" id="PTHR30562:SF1">
    <property type="entry name" value="UVRABC SYSTEM PROTEIN C"/>
    <property type="match status" value="1"/>
</dbReference>
<dbReference type="Gene3D" id="3.30.420.10">
    <property type="entry name" value="Ribonuclease H-like superfamily/Ribonuclease H"/>
    <property type="match status" value="1"/>
</dbReference>